<sequence>MVVLSIKLEGCEVSLGVRDEWQTGTCIVNGASIVELVGVDSLNVQEATITFTHAAASNADSSLTGGNASSSQSRSLSSSRG</sequence>
<accession>I3T0R1</accession>
<proteinExistence type="evidence at transcript level"/>
<protein>
    <submittedName>
        <fullName evidence="2">Uncharacterized protein</fullName>
    </submittedName>
</protein>
<evidence type="ECO:0000256" key="1">
    <source>
        <dbReference type="SAM" id="MobiDB-lite"/>
    </source>
</evidence>
<name>I3T0R1_LOTJA</name>
<feature type="compositionally biased region" description="Polar residues" evidence="1">
    <location>
        <begin position="59"/>
        <end position="68"/>
    </location>
</feature>
<reference evidence="2" key="1">
    <citation type="submission" date="2012-05" db="EMBL/GenBank/DDBJ databases">
        <authorList>
            <person name="Krishnakumar V."/>
            <person name="Cheung F."/>
            <person name="Xiao Y."/>
            <person name="Chan A."/>
            <person name="Moskal W.A."/>
            <person name="Town C.D."/>
        </authorList>
    </citation>
    <scope>NUCLEOTIDE SEQUENCE</scope>
</reference>
<dbReference type="EMBL" id="BT146309">
    <property type="protein sequence ID" value="AFK46103.1"/>
    <property type="molecule type" value="mRNA"/>
</dbReference>
<organism evidence="2">
    <name type="scientific">Lotus japonicus</name>
    <name type="common">Lotus corniculatus var. japonicus</name>
    <dbReference type="NCBI Taxonomy" id="34305"/>
    <lineage>
        <taxon>Eukaryota</taxon>
        <taxon>Viridiplantae</taxon>
        <taxon>Streptophyta</taxon>
        <taxon>Embryophyta</taxon>
        <taxon>Tracheophyta</taxon>
        <taxon>Spermatophyta</taxon>
        <taxon>Magnoliopsida</taxon>
        <taxon>eudicotyledons</taxon>
        <taxon>Gunneridae</taxon>
        <taxon>Pentapetalae</taxon>
        <taxon>rosids</taxon>
        <taxon>fabids</taxon>
        <taxon>Fabales</taxon>
        <taxon>Fabaceae</taxon>
        <taxon>Papilionoideae</taxon>
        <taxon>50 kb inversion clade</taxon>
        <taxon>NPAAA clade</taxon>
        <taxon>Hologalegina</taxon>
        <taxon>robinioid clade</taxon>
        <taxon>Loteae</taxon>
        <taxon>Lotus</taxon>
    </lineage>
</organism>
<feature type="region of interest" description="Disordered" evidence="1">
    <location>
        <begin position="59"/>
        <end position="81"/>
    </location>
</feature>
<dbReference type="AlphaFoldDB" id="I3T0R1"/>
<feature type="compositionally biased region" description="Low complexity" evidence="1">
    <location>
        <begin position="69"/>
        <end position="81"/>
    </location>
</feature>
<evidence type="ECO:0000313" key="2">
    <source>
        <dbReference type="EMBL" id="AFK46103.1"/>
    </source>
</evidence>